<gene>
    <name evidence="4" type="ORF">PSM7751_02952</name>
</gene>
<dbReference type="PANTHER" id="PTHR11133">
    <property type="entry name" value="SACCHAROPINE DEHYDROGENASE"/>
    <property type="match status" value="1"/>
</dbReference>
<dbReference type="SUPFAM" id="SSF51735">
    <property type="entry name" value="NAD(P)-binding Rossmann-fold domains"/>
    <property type="match status" value="1"/>
</dbReference>
<dbReference type="InterPro" id="IPR036291">
    <property type="entry name" value="NAD(P)-bd_dom_sf"/>
</dbReference>
<feature type="domain" description="Saccharopine dehydrogenase-like C-terminal" evidence="3">
    <location>
        <begin position="117"/>
        <end position="366"/>
    </location>
</feature>
<evidence type="ECO:0000313" key="4">
    <source>
        <dbReference type="EMBL" id="SLN59689.1"/>
    </source>
</evidence>
<organism evidence="4 5">
    <name type="scientific">Pseudooceanicola marinus</name>
    <dbReference type="NCBI Taxonomy" id="396013"/>
    <lineage>
        <taxon>Bacteria</taxon>
        <taxon>Pseudomonadati</taxon>
        <taxon>Pseudomonadota</taxon>
        <taxon>Alphaproteobacteria</taxon>
        <taxon>Rhodobacterales</taxon>
        <taxon>Paracoccaceae</taxon>
        <taxon>Pseudooceanicola</taxon>
    </lineage>
</organism>
<dbReference type="InterPro" id="IPR032095">
    <property type="entry name" value="Sacchrp_dh-like_C"/>
</dbReference>
<dbReference type="Gene3D" id="3.30.360.10">
    <property type="entry name" value="Dihydrodipicolinate Reductase, domain 2"/>
    <property type="match status" value="1"/>
</dbReference>
<keyword evidence="5" id="KW-1185">Reference proteome</keyword>
<dbReference type="AlphaFoldDB" id="A0A1X6ZSE3"/>
<accession>A0A1X6ZSE3</accession>
<dbReference type="SUPFAM" id="SSF55347">
    <property type="entry name" value="Glyceraldehyde-3-phosphate dehydrogenase-like, C-terminal domain"/>
    <property type="match status" value="1"/>
</dbReference>
<evidence type="ECO:0000313" key="5">
    <source>
        <dbReference type="Proteomes" id="UP000193963"/>
    </source>
</evidence>
<sequence>MKIHWCGTGLSAVPGLRRLLTGNYPVVVWNRTVAKAEAEVGDLTQDIRPFTLEAVTAALEPGDIAVSMLPADLHVPLAKACLEKGAHFVSSSYVAPEMAELDQAAKDKGLSFVNEVGLDPGIDHILADDLVARLKDSGLGEGAEISFTSYCGGFPKVANDFRYKFSWSPLGVLKALRSPSKSLKGGEELNVARPWDAITRYENPLPGGEVFEAYPNRNSLPFIDQYGFDPAWNVQDFVRGTLRLDGWSTAWADLFKEVETLEGPEGDARLREISEGLWNDHAYDEGEADRVVMFVRLTATKDGAPVFDQAWAMDASGKDDGSAMGKLVSITVAMAIEALVASRLATGVVTASNAADPMFAEDIRREWIAEVEGMADTLERIDYLG</sequence>
<keyword evidence="1" id="KW-0560">Oxidoreductase</keyword>
<dbReference type="GO" id="GO:0004753">
    <property type="term" value="F:saccharopine dehydrogenase activity"/>
    <property type="evidence" value="ECO:0007669"/>
    <property type="project" value="TreeGrafter"/>
</dbReference>
<dbReference type="EMBL" id="FWFN01000006">
    <property type="protein sequence ID" value="SLN59689.1"/>
    <property type="molecule type" value="Genomic_DNA"/>
</dbReference>
<proteinExistence type="predicted"/>
<dbReference type="Gene3D" id="3.40.50.720">
    <property type="entry name" value="NAD(P)-binding Rossmann-like Domain"/>
    <property type="match status" value="1"/>
</dbReference>
<dbReference type="OrthoDB" id="973788at2"/>
<evidence type="ECO:0000259" key="2">
    <source>
        <dbReference type="Pfam" id="PF03435"/>
    </source>
</evidence>
<dbReference type="PANTHER" id="PTHR11133:SF22">
    <property type="entry name" value="ALPHA-AMINOADIPIC SEMIALDEHYDE SYNTHASE, MITOCHONDRIAL"/>
    <property type="match status" value="1"/>
</dbReference>
<evidence type="ECO:0000259" key="3">
    <source>
        <dbReference type="Pfam" id="PF16653"/>
    </source>
</evidence>
<feature type="domain" description="Saccharopine dehydrogenase NADP binding" evidence="2">
    <location>
        <begin position="23"/>
        <end position="112"/>
    </location>
</feature>
<protein>
    <submittedName>
        <fullName evidence="4">Saccharopine dehydrogenase</fullName>
    </submittedName>
</protein>
<dbReference type="InterPro" id="IPR005097">
    <property type="entry name" value="Sacchrp_dh_NADP-bd"/>
</dbReference>
<name>A0A1X6ZSE3_9RHOB</name>
<dbReference type="RefSeq" id="WP_085888996.1">
    <property type="nucleotide sequence ID" value="NZ_FWFN01000006.1"/>
</dbReference>
<dbReference type="Proteomes" id="UP000193963">
    <property type="component" value="Unassembled WGS sequence"/>
</dbReference>
<dbReference type="GO" id="GO:0005737">
    <property type="term" value="C:cytoplasm"/>
    <property type="evidence" value="ECO:0007669"/>
    <property type="project" value="TreeGrafter"/>
</dbReference>
<evidence type="ECO:0000256" key="1">
    <source>
        <dbReference type="ARBA" id="ARBA00023002"/>
    </source>
</evidence>
<dbReference type="InterPro" id="IPR051168">
    <property type="entry name" value="AASS"/>
</dbReference>
<reference evidence="4 5" key="1">
    <citation type="submission" date="2017-03" db="EMBL/GenBank/DDBJ databases">
        <authorList>
            <person name="Afonso C.L."/>
            <person name="Miller P.J."/>
            <person name="Scott M.A."/>
            <person name="Spackman E."/>
            <person name="Goraichik I."/>
            <person name="Dimitrov K.M."/>
            <person name="Suarez D.L."/>
            <person name="Swayne D.E."/>
        </authorList>
    </citation>
    <scope>NUCLEOTIDE SEQUENCE [LARGE SCALE GENOMIC DNA]</scope>
    <source>
        <strain evidence="4 5">CECT 7751</strain>
    </source>
</reference>
<dbReference type="GO" id="GO:0019878">
    <property type="term" value="P:lysine biosynthetic process via aminoadipic acid"/>
    <property type="evidence" value="ECO:0007669"/>
    <property type="project" value="TreeGrafter"/>
</dbReference>
<dbReference type="Pfam" id="PF16653">
    <property type="entry name" value="Sacchrp_dh_C"/>
    <property type="match status" value="1"/>
</dbReference>
<dbReference type="Pfam" id="PF03435">
    <property type="entry name" value="Sacchrp_dh_NADP"/>
    <property type="match status" value="1"/>
</dbReference>